<evidence type="ECO:0000256" key="2">
    <source>
        <dbReference type="ARBA" id="ARBA00007742"/>
    </source>
</evidence>
<keyword evidence="5 6" id="KW-0472">Membrane</keyword>
<keyword evidence="4 6" id="KW-1133">Transmembrane helix</keyword>
<dbReference type="Proteomes" id="UP000708208">
    <property type="component" value="Unassembled WGS sequence"/>
</dbReference>
<dbReference type="OrthoDB" id="5788137at2759"/>
<dbReference type="Pfam" id="PF02544">
    <property type="entry name" value="Steroid_dh"/>
    <property type="match status" value="2"/>
</dbReference>
<keyword evidence="9" id="KW-1185">Reference proteome</keyword>
<dbReference type="GO" id="GO:0006629">
    <property type="term" value="P:lipid metabolic process"/>
    <property type="evidence" value="ECO:0007669"/>
    <property type="project" value="InterPro"/>
</dbReference>
<comment type="subcellular location">
    <subcellularLocation>
        <location evidence="1">Membrane</location>
        <topology evidence="1">Multi-pass membrane protein</topology>
    </subcellularLocation>
</comment>
<reference evidence="8" key="1">
    <citation type="submission" date="2021-06" db="EMBL/GenBank/DDBJ databases">
        <authorList>
            <person name="Hodson N. C."/>
            <person name="Mongue J. A."/>
            <person name="Jaron S. K."/>
        </authorList>
    </citation>
    <scope>NUCLEOTIDE SEQUENCE</scope>
</reference>
<comment type="similarity">
    <text evidence="2">Belongs to the steroid 5-alpha reductase family.</text>
</comment>
<evidence type="ECO:0000256" key="1">
    <source>
        <dbReference type="ARBA" id="ARBA00004141"/>
    </source>
</evidence>
<feature type="transmembrane region" description="Helical" evidence="6">
    <location>
        <begin position="297"/>
        <end position="321"/>
    </location>
</feature>
<gene>
    <name evidence="8" type="ORF">AFUS01_LOCUS10012</name>
</gene>
<evidence type="ECO:0000313" key="9">
    <source>
        <dbReference type="Proteomes" id="UP000708208"/>
    </source>
</evidence>
<dbReference type="GO" id="GO:0016627">
    <property type="term" value="F:oxidoreductase activity, acting on the CH-CH group of donors"/>
    <property type="evidence" value="ECO:0007669"/>
    <property type="project" value="InterPro"/>
</dbReference>
<feature type="transmembrane region" description="Helical" evidence="6">
    <location>
        <begin position="229"/>
        <end position="251"/>
    </location>
</feature>
<proteinExistence type="inferred from homology"/>
<evidence type="ECO:0000313" key="8">
    <source>
        <dbReference type="EMBL" id="CAG7720750.1"/>
    </source>
</evidence>
<dbReference type="EMBL" id="CAJVCH010073427">
    <property type="protein sequence ID" value="CAG7720750.1"/>
    <property type="molecule type" value="Genomic_DNA"/>
</dbReference>
<keyword evidence="3 6" id="KW-0812">Transmembrane</keyword>
<evidence type="ECO:0000256" key="5">
    <source>
        <dbReference type="ARBA" id="ARBA00023136"/>
    </source>
</evidence>
<dbReference type="InterPro" id="IPR001104">
    <property type="entry name" value="3-oxo-5_a-steroid_4-DH_C"/>
</dbReference>
<dbReference type="PANTHER" id="PTHR10556:SF35">
    <property type="entry name" value="3-OXO-5-ALPHA-STEROID 4-DEHYDROGENASE FAMILY PROTEIN"/>
    <property type="match status" value="1"/>
</dbReference>
<feature type="domain" description="3-oxo-5-alpha-steroid 4-dehydrogenase C-terminal" evidence="7">
    <location>
        <begin position="200"/>
        <end position="351"/>
    </location>
</feature>
<protein>
    <recommendedName>
        <fullName evidence="7">3-oxo-5-alpha-steroid 4-dehydrogenase C-terminal domain-containing protein</fullName>
    </recommendedName>
</protein>
<comment type="caution">
    <text evidence="8">The sequence shown here is derived from an EMBL/GenBank/DDBJ whole genome shotgun (WGS) entry which is preliminary data.</text>
</comment>
<dbReference type="AlphaFoldDB" id="A0A8J2P058"/>
<dbReference type="PROSITE" id="PS50244">
    <property type="entry name" value="S5A_REDUCTASE"/>
    <property type="match status" value="2"/>
</dbReference>
<evidence type="ECO:0000256" key="3">
    <source>
        <dbReference type="ARBA" id="ARBA00022692"/>
    </source>
</evidence>
<accession>A0A8J2P058</accession>
<dbReference type="InterPro" id="IPR039357">
    <property type="entry name" value="SRD5A/TECR"/>
</dbReference>
<sequence length="351" mass="39959">LSLFGFGFLMNVYHDFLLSKLKLNQRKNSSGSGTKYVLPVGGLFEIVSTPNFLGEIIEWWGLALVTRGYLQVLFAVSASMILLTRGWQHHKFYKELFDMELGDAIRQIHQLLTLSTVLFLFITFPYGRYAQRFKLSGIMIPGQLPFRILGINFLQPLFLMVFTSCKTFQGLNVVCVSLYAIHYFHRSVIYTKWFPTAASMPVETGVAMIFFCSAHVFCNLYDLMNDHVVLVHSTTVLGLSLFGFGFLMNVYHDFLLSKLKLNQRKNSSGSGTKYALPVGGLFEIVSTPNFLGEIIEWWGMALVTRGYLQVLFAVSASVILLSRGWRHHKFYKELFGSKYPKNRTAVIPFVL</sequence>
<organism evidence="8 9">
    <name type="scientific">Allacma fusca</name>
    <dbReference type="NCBI Taxonomy" id="39272"/>
    <lineage>
        <taxon>Eukaryota</taxon>
        <taxon>Metazoa</taxon>
        <taxon>Ecdysozoa</taxon>
        <taxon>Arthropoda</taxon>
        <taxon>Hexapoda</taxon>
        <taxon>Collembola</taxon>
        <taxon>Symphypleona</taxon>
        <taxon>Sminthuridae</taxon>
        <taxon>Allacma</taxon>
    </lineage>
</organism>
<feature type="transmembrane region" description="Helical" evidence="6">
    <location>
        <begin position="157"/>
        <end position="181"/>
    </location>
</feature>
<feature type="non-terminal residue" evidence="8">
    <location>
        <position position="1"/>
    </location>
</feature>
<name>A0A8J2P058_9HEXA</name>
<feature type="transmembrane region" description="Helical" evidence="6">
    <location>
        <begin position="108"/>
        <end position="127"/>
    </location>
</feature>
<evidence type="ECO:0000256" key="6">
    <source>
        <dbReference type="SAM" id="Phobius"/>
    </source>
</evidence>
<feature type="domain" description="3-oxo-5-alpha-steroid 4-dehydrogenase C-terminal" evidence="7">
    <location>
        <begin position="3"/>
        <end position="98"/>
    </location>
</feature>
<evidence type="ECO:0000259" key="7">
    <source>
        <dbReference type="Pfam" id="PF02544"/>
    </source>
</evidence>
<evidence type="ECO:0000256" key="4">
    <source>
        <dbReference type="ARBA" id="ARBA00022989"/>
    </source>
</evidence>
<dbReference type="PANTHER" id="PTHR10556">
    <property type="entry name" value="3-OXO-5-ALPHA-STEROID 4-DEHYDROGENASE"/>
    <property type="match status" value="1"/>
</dbReference>
<dbReference type="GO" id="GO:0016020">
    <property type="term" value="C:membrane"/>
    <property type="evidence" value="ECO:0007669"/>
    <property type="project" value="UniProtKB-SubCell"/>
</dbReference>
<feature type="transmembrane region" description="Helical" evidence="6">
    <location>
        <begin position="193"/>
        <end position="217"/>
    </location>
</feature>